<name>A0A0G0VNM9_9BACT</name>
<evidence type="ECO:0000256" key="2">
    <source>
        <dbReference type="SAM" id="Phobius"/>
    </source>
</evidence>
<dbReference type="Pfam" id="PF03816">
    <property type="entry name" value="LytR_cpsA_psr"/>
    <property type="match status" value="1"/>
</dbReference>
<keyword evidence="2" id="KW-0472">Membrane</keyword>
<keyword evidence="2" id="KW-0812">Transmembrane</keyword>
<dbReference type="AlphaFoldDB" id="A0A0G0VNM9"/>
<gene>
    <name evidence="4" type="ORF">UU54_C0008G0004</name>
</gene>
<dbReference type="PANTHER" id="PTHR33392">
    <property type="entry name" value="POLYISOPRENYL-TEICHOIC ACID--PEPTIDOGLYCAN TEICHOIC ACID TRANSFERASE TAGU"/>
    <property type="match status" value="1"/>
</dbReference>
<evidence type="ECO:0000313" key="4">
    <source>
        <dbReference type="EMBL" id="KKS01232.1"/>
    </source>
</evidence>
<dbReference type="Proteomes" id="UP000033903">
    <property type="component" value="Unassembled WGS sequence"/>
</dbReference>
<dbReference type="InterPro" id="IPR004474">
    <property type="entry name" value="LytR_CpsA_psr"/>
</dbReference>
<dbReference type="Gene3D" id="3.40.630.190">
    <property type="entry name" value="LCP protein"/>
    <property type="match status" value="1"/>
</dbReference>
<organism evidence="4 5">
    <name type="scientific">Candidatus Yanofskybacteria bacterium GW2011_GWA2_41_22</name>
    <dbReference type="NCBI Taxonomy" id="1619023"/>
    <lineage>
        <taxon>Bacteria</taxon>
        <taxon>Candidatus Yanofskyibacteriota</taxon>
    </lineage>
</organism>
<protein>
    <submittedName>
        <fullName evidence="4">Transcriptional regulator</fullName>
    </submittedName>
</protein>
<comment type="similarity">
    <text evidence="1">Belongs to the LytR/CpsA/Psr (LCP) family.</text>
</comment>
<proteinExistence type="inferred from homology"/>
<dbReference type="EMBL" id="LCBA01000008">
    <property type="protein sequence ID" value="KKS01232.1"/>
    <property type="molecule type" value="Genomic_DNA"/>
</dbReference>
<accession>A0A0G0VNM9</accession>
<feature type="domain" description="Cell envelope-related transcriptional attenuator" evidence="3">
    <location>
        <begin position="108"/>
        <end position="257"/>
    </location>
</feature>
<dbReference type="InterPro" id="IPR050922">
    <property type="entry name" value="LytR/CpsA/Psr_CW_biosynth"/>
</dbReference>
<comment type="caution">
    <text evidence="4">The sequence shown here is derived from an EMBL/GenBank/DDBJ whole genome shotgun (WGS) entry which is preliminary data.</text>
</comment>
<evidence type="ECO:0000259" key="3">
    <source>
        <dbReference type="Pfam" id="PF03816"/>
    </source>
</evidence>
<reference evidence="4 5" key="1">
    <citation type="journal article" date="2015" name="Nature">
        <title>rRNA introns, odd ribosomes, and small enigmatic genomes across a large radiation of phyla.</title>
        <authorList>
            <person name="Brown C.T."/>
            <person name="Hug L.A."/>
            <person name="Thomas B.C."/>
            <person name="Sharon I."/>
            <person name="Castelle C.J."/>
            <person name="Singh A."/>
            <person name="Wilkins M.J."/>
            <person name="Williams K.H."/>
            <person name="Banfield J.F."/>
        </authorList>
    </citation>
    <scope>NUCLEOTIDE SEQUENCE [LARGE SCALE GENOMIC DNA]</scope>
</reference>
<dbReference type="PANTHER" id="PTHR33392:SF6">
    <property type="entry name" value="POLYISOPRENYL-TEICHOIC ACID--PEPTIDOGLYCAN TEICHOIC ACID TRANSFERASE TAGU"/>
    <property type="match status" value="1"/>
</dbReference>
<feature type="transmembrane region" description="Helical" evidence="2">
    <location>
        <begin position="20"/>
        <end position="38"/>
    </location>
</feature>
<evidence type="ECO:0000313" key="5">
    <source>
        <dbReference type="Proteomes" id="UP000033903"/>
    </source>
</evidence>
<keyword evidence="2" id="KW-1133">Transmembrane helix</keyword>
<sequence>MTYYQQPDFNTYPDKNKKRLKQVAVLILILLIAGYSAFRLGSAFNTIEVNNETTFWQKFVSILSFNTAEPIDKNYVMPNKEENRFDILLLGIRGEDGPDAKDAGPLLADTIMVVSYDKISKKASLVSLPRDLYVKIKKNKNDKINTAYEYGVYGGGGLNFTKELISKITGVYIDKAVVINFSSFEKIIDEIGGIDIALAKPFEESGQWGYEFKLPAGVNHLNGQNALYYARSRYSSSDFDRSRRQQQVIFAIKDKLANLNFWSNPVKTITALNTLRGNIDTDLNIWNTGDLLNMAKEINDSAKITKHVISTENLVYESRENNAYILLPVGDNFDQIKNFFKNLNQEITAPSPTP</sequence>
<evidence type="ECO:0000256" key="1">
    <source>
        <dbReference type="ARBA" id="ARBA00006068"/>
    </source>
</evidence>
<dbReference type="NCBIfam" id="TIGR00350">
    <property type="entry name" value="lytR_cpsA_psr"/>
    <property type="match status" value="1"/>
</dbReference>